<dbReference type="InterPro" id="IPR011059">
    <property type="entry name" value="Metal-dep_hydrolase_composite"/>
</dbReference>
<comment type="catalytic activity">
    <reaction evidence="5">
        <text>N-acetyl-D-glucosamine 6-phosphate + H2O = D-glucosamine 6-phosphate + acetate</text>
        <dbReference type="Rhea" id="RHEA:22936"/>
        <dbReference type="ChEBI" id="CHEBI:15377"/>
        <dbReference type="ChEBI" id="CHEBI:30089"/>
        <dbReference type="ChEBI" id="CHEBI:57513"/>
        <dbReference type="ChEBI" id="CHEBI:58725"/>
        <dbReference type="EC" id="3.5.1.25"/>
    </reaction>
</comment>
<evidence type="ECO:0000256" key="4">
    <source>
        <dbReference type="ARBA" id="ARBA00023277"/>
    </source>
</evidence>
<dbReference type="AlphaFoldDB" id="A0A1M5E7Q9"/>
<keyword evidence="4 5" id="KW-0119">Carbohydrate metabolism</keyword>
<evidence type="ECO:0000256" key="5">
    <source>
        <dbReference type="PIRNR" id="PIRNR038994"/>
    </source>
</evidence>
<organism evidence="10 11">
    <name type="scientific">Marisediminitalea aggregata</name>
    <dbReference type="NCBI Taxonomy" id="634436"/>
    <lineage>
        <taxon>Bacteria</taxon>
        <taxon>Pseudomonadati</taxon>
        <taxon>Pseudomonadota</taxon>
        <taxon>Gammaproteobacteria</taxon>
        <taxon>Alteromonadales</taxon>
        <taxon>Alteromonadaceae</taxon>
        <taxon>Marisediminitalea</taxon>
    </lineage>
</organism>
<dbReference type="InterPro" id="IPR006680">
    <property type="entry name" value="Amidohydro-rel"/>
</dbReference>
<dbReference type="Gene3D" id="3.20.20.140">
    <property type="entry name" value="Metal-dependent hydrolases"/>
    <property type="match status" value="1"/>
</dbReference>
<accession>A0A1M5E7Q9</accession>
<feature type="binding site" evidence="7">
    <location>
        <begin position="208"/>
        <end position="209"/>
    </location>
    <ligand>
        <name>substrate</name>
    </ligand>
</feature>
<dbReference type="PANTHER" id="PTHR11113:SF14">
    <property type="entry name" value="N-ACETYLGLUCOSAMINE-6-PHOSPHATE DEACETYLASE"/>
    <property type="match status" value="1"/>
</dbReference>
<comment type="similarity">
    <text evidence="1 5">Belongs to the metallo-dependent hydrolases superfamily. NagA family.</text>
</comment>
<dbReference type="STRING" id="634436.SAMN05216361_0286"/>
<dbReference type="GO" id="GO:0008448">
    <property type="term" value="F:N-acetylglucosamine-6-phosphate deacetylase activity"/>
    <property type="evidence" value="ECO:0007669"/>
    <property type="project" value="UniProtKB-UniRule"/>
</dbReference>
<evidence type="ECO:0000256" key="6">
    <source>
        <dbReference type="PIRSR" id="PIRSR038994-1"/>
    </source>
</evidence>
<feature type="binding site" evidence="8">
    <location>
        <position position="184"/>
    </location>
    <ligand>
        <name>Zn(2+)</name>
        <dbReference type="ChEBI" id="CHEBI:29105"/>
    </ligand>
</feature>
<evidence type="ECO:0000256" key="3">
    <source>
        <dbReference type="ARBA" id="ARBA00022801"/>
    </source>
</evidence>
<dbReference type="Gene3D" id="2.30.40.10">
    <property type="entry name" value="Urease, subunit C, domain 1"/>
    <property type="match status" value="1"/>
</dbReference>
<gene>
    <name evidence="10" type="ORF">SAMN05216361_0286</name>
</gene>
<evidence type="ECO:0000313" key="10">
    <source>
        <dbReference type="EMBL" id="SHF75205.1"/>
    </source>
</evidence>
<protein>
    <recommendedName>
        <fullName evidence="5">N-acetylgalactosamine-6-phosphate deacetylase</fullName>
        <ecNumber evidence="5">3.5.1.25</ecNumber>
    </recommendedName>
    <alternativeName>
        <fullName evidence="5">N-acetylglucosamine-6-phosphate deacetylase</fullName>
    </alternativeName>
</protein>
<keyword evidence="11" id="KW-1185">Reference proteome</keyword>
<feature type="active site" description="Proton donor/acceptor" evidence="6">
    <location>
        <position position="262"/>
    </location>
</feature>
<dbReference type="InterPro" id="IPR032466">
    <property type="entry name" value="Metal_Hydrolase"/>
</dbReference>
<dbReference type="EC" id="3.5.1.25" evidence="5"/>
<dbReference type="Pfam" id="PF01979">
    <property type="entry name" value="Amidohydro_1"/>
    <property type="match status" value="1"/>
</dbReference>
<dbReference type="InterPro" id="IPR003764">
    <property type="entry name" value="GlcNAc_6-P_deAcase"/>
</dbReference>
<evidence type="ECO:0000256" key="2">
    <source>
        <dbReference type="ARBA" id="ARBA00022723"/>
    </source>
</evidence>
<dbReference type="SUPFAM" id="SSF51556">
    <property type="entry name" value="Metallo-dependent hydrolases"/>
    <property type="match status" value="1"/>
</dbReference>
<feature type="binding site" evidence="8">
    <location>
        <position position="120"/>
    </location>
    <ligand>
        <name>Zn(2+)</name>
        <dbReference type="ChEBI" id="CHEBI:29105"/>
    </ligand>
</feature>
<feature type="binding site" evidence="7">
    <location>
        <position position="131"/>
    </location>
    <ligand>
        <name>substrate</name>
    </ligand>
</feature>
<dbReference type="EMBL" id="FQWD01000001">
    <property type="protein sequence ID" value="SHF75205.1"/>
    <property type="molecule type" value="Genomic_DNA"/>
</dbReference>
<evidence type="ECO:0000256" key="8">
    <source>
        <dbReference type="PIRSR" id="PIRSR038994-3"/>
    </source>
</evidence>
<dbReference type="RefSeq" id="WP_073316797.1">
    <property type="nucleotide sequence ID" value="NZ_FQWD01000001.1"/>
</dbReference>
<dbReference type="OrthoDB" id="9776488at2"/>
<proteinExistence type="inferred from homology"/>
<feature type="binding site" evidence="7">
    <location>
        <position position="216"/>
    </location>
    <ligand>
        <name>substrate</name>
    </ligand>
</feature>
<reference evidence="11" key="1">
    <citation type="submission" date="2016-11" db="EMBL/GenBank/DDBJ databases">
        <authorList>
            <person name="Varghese N."/>
            <person name="Submissions S."/>
        </authorList>
    </citation>
    <scope>NUCLEOTIDE SEQUENCE [LARGE SCALE GENOMIC DNA]</scope>
    <source>
        <strain evidence="11">CGMCC 1.8995</strain>
    </source>
</reference>
<feature type="binding site" evidence="8">
    <location>
        <position position="205"/>
    </location>
    <ligand>
        <name>Zn(2+)</name>
        <dbReference type="ChEBI" id="CHEBI:29105"/>
    </ligand>
</feature>
<evidence type="ECO:0000256" key="7">
    <source>
        <dbReference type="PIRSR" id="PIRSR038994-2"/>
    </source>
</evidence>
<evidence type="ECO:0000313" key="11">
    <source>
        <dbReference type="Proteomes" id="UP000184520"/>
    </source>
</evidence>
<dbReference type="GO" id="GO:0006046">
    <property type="term" value="P:N-acetylglucosamine catabolic process"/>
    <property type="evidence" value="ECO:0007669"/>
    <property type="project" value="TreeGrafter"/>
</dbReference>
<dbReference type="NCBIfam" id="TIGR00221">
    <property type="entry name" value="nagA"/>
    <property type="match status" value="1"/>
</dbReference>
<feature type="binding site" evidence="7">
    <location>
        <begin position="295"/>
        <end position="297"/>
    </location>
    <ligand>
        <name>substrate</name>
    </ligand>
</feature>
<dbReference type="Proteomes" id="UP000184520">
    <property type="component" value="Unassembled WGS sequence"/>
</dbReference>
<feature type="domain" description="Amidohydrolase-related" evidence="9">
    <location>
        <begin position="42"/>
        <end position="367"/>
    </location>
</feature>
<name>A0A1M5E7Q9_9ALTE</name>
<keyword evidence="3 5" id="KW-0378">Hydrolase</keyword>
<dbReference type="SUPFAM" id="SSF51338">
    <property type="entry name" value="Composite domain of metallo-dependent hydrolases"/>
    <property type="match status" value="1"/>
</dbReference>
<comment type="cofactor">
    <cofactor evidence="8">
        <name>a divalent metal cation</name>
        <dbReference type="ChEBI" id="CHEBI:60240"/>
    </cofactor>
    <text evidence="8">Binds 1 divalent metal cation per subunit.</text>
</comment>
<feature type="binding site" evidence="7">
    <location>
        <position position="239"/>
    </location>
    <ligand>
        <name>substrate</name>
    </ligand>
</feature>
<evidence type="ECO:0000259" key="9">
    <source>
        <dbReference type="Pfam" id="PF01979"/>
    </source>
</evidence>
<evidence type="ECO:0000256" key="1">
    <source>
        <dbReference type="ARBA" id="ARBA00010716"/>
    </source>
</evidence>
<dbReference type="PANTHER" id="PTHR11113">
    <property type="entry name" value="N-ACETYLGLUCOSAMINE-6-PHOSPHATE DEACETYLASE"/>
    <property type="match status" value="1"/>
</dbReference>
<dbReference type="GO" id="GO:0046872">
    <property type="term" value="F:metal ion binding"/>
    <property type="evidence" value="ECO:0007669"/>
    <property type="project" value="UniProtKB-KW"/>
</dbReference>
<sequence length="376" mass="39875">MKLCVERVITPAGILNNAAITIEQGVITHIDEAGDSPVTPGTLLPGYVDTQVNGGGGVLFNQHLDYESLDVLARAHLQFGTTSLLPTLITDCEQVMAKAGDAIAEAIDRKHPTIVGVHYEGPFIHTKKKGVHDAQYIRTPKDSELAILTRKDLGRVLVTVAPDNVPLSFIQELTAEGVVVALGHSNAAFEQTQAALDAGATGFTHLYNAMSALQSREPGMVGAALNSDAYCGLIIDHHHVHPQSAALAIKAKGPQHIMLVTDAMAHVGCDLNELAFFDTTITRHGGKLTTPDGTLAGSCLDMHQAVLNTHRDLGFSLAACSQMASQTPAQFMSLQNTLGSIAIGQQANLLLLDNNLTIDSIWLHGKPVATEQEATA</sequence>
<dbReference type="PIRSF" id="PIRSF038994">
    <property type="entry name" value="NagA"/>
    <property type="match status" value="1"/>
</dbReference>
<keyword evidence="2 8" id="KW-0479">Metal-binding</keyword>